<evidence type="ECO:0008006" key="3">
    <source>
        <dbReference type="Google" id="ProtNLM"/>
    </source>
</evidence>
<evidence type="ECO:0000313" key="1">
    <source>
        <dbReference type="EMBL" id="GAA2247826.1"/>
    </source>
</evidence>
<name>A0ABN3E3F5_9ACTN</name>
<sequence>MAPPTPHTTWLQDFLLNPHAADIVGYLRAARRTGGPVLDLGAV</sequence>
<gene>
    <name evidence="1" type="ORF">GCM10010430_32740</name>
</gene>
<dbReference type="RefSeq" id="WP_344637110.1">
    <property type="nucleotide sequence ID" value="NZ_BAAATR010000012.1"/>
</dbReference>
<dbReference type="EMBL" id="BAAATR010000012">
    <property type="protein sequence ID" value="GAA2247826.1"/>
    <property type="molecule type" value="Genomic_DNA"/>
</dbReference>
<organism evidence="1 2">
    <name type="scientific">Kitasatospora cystarginea</name>
    <dbReference type="NCBI Taxonomy" id="58350"/>
    <lineage>
        <taxon>Bacteria</taxon>
        <taxon>Bacillati</taxon>
        <taxon>Actinomycetota</taxon>
        <taxon>Actinomycetes</taxon>
        <taxon>Kitasatosporales</taxon>
        <taxon>Streptomycetaceae</taxon>
        <taxon>Kitasatospora</taxon>
    </lineage>
</organism>
<evidence type="ECO:0000313" key="2">
    <source>
        <dbReference type="Proteomes" id="UP001500305"/>
    </source>
</evidence>
<keyword evidence="2" id="KW-1185">Reference proteome</keyword>
<protein>
    <recommendedName>
        <fullName evidence="3">SAM-dependent methyltransferase</fullName>
    </recommendedName>
</protein>
<dbReference type="Proteomes" id="UP001500305">
    <property type="component" value="Unassembled WGS sequence"/>
</dbReference>
<reference evidence="1 2" key="1">
    <citation type="journal article" date="2019" name="Int. J. Syst. Evol. Microbiol.">
        <title>The Global Catalogue of Microorganisms (GCM) 10K type strain sequencing project: providing services to taxonomists for standard genome sequencing and annotation.</title>
        <authorList>
            <consortium name="The Broad Institute Genomics Platform"/>
            <consortium name="The Broad Institute Genome Sequencing Center for Infectious Disease"/>
            <person name="Wu L."/>
            <person name="Ma J."/>
        </authorList>
    </citation>
    <scope>NUCLEOTIDE SEQUENCE [LARGE SCALE GENOMIC DNA]</scope>
    <source>
        <strain evidence="1 2">JCM 7356</strain>
    </source>
</reference>
<proteinExistence type="predicted"/>
<comment type="caution">
    <text evidence="1">The sequence shown here is derived from an EMBL/GenBank/DDBJ whole genome shotgun (WGS) entry which is preliminary data.</text>
</comment>
<accession>A0ABN3E3F5</accession>